<dbReference type="EMBL" id="JAZAQF010000086">
    <property type="protein sequence ID" value="MFG3819095.1"/>
    <property type="molecule type" value="Genomic_DNA"/>
</dbReference>
<evidence type="ECO:0000313" key="2">
    <source>
        <dbReference type="EMBL" id="MFG3819095.1"/>
    </source>
</evidence>
<dbReference type="Proteomes" id="UP001604335">
    <property type="component" value="Unassembled WGS sequence"/>
</dbReference>
<comment type="caution">
    <text evidence="2">The sequence shown here is derived from an EMBL/GenBank/DDBJ whole genome shotgun (WGS) entry which is preliminary data.</text>
</comment>
<proteinExistence type="predicted"/>
<gene>
    <name evidence="2" type="ORF">VPK24_15740</name>
</gene>
<sequence length="289" mass="31091">MLRKLLALVLAIAIAWVTITGSPTVVRAEALPSAIVAAAPSAAKSLPTGDYPVQQAAYDDGTGEYALMLLNTPAGASPVFRTSELQMARLDDEAIAQGKKPYLAMKDGQPVLYLNEDFKIEYLHSETAVQTNPQTGEQQTVIVRRESSFWSPFAGAIAGQVVANALFAPHYVLPPAYLPGRPLVGYGGYGRSYGDAISSYQNRYNAAPVAERNRQQFRATGNVARNATGLNRPAANNRAKATGSGFGSSTFRSTPNRRVAAPRPRSSFGSSFGRSPVRMRSSFGSFRRR</sequence>
<evidence type="ECO:0000256" key="1">
    <source>
        <dbReference type="SAM" id="MobiDB-lite"/>
    </source>
</evidence>
<accession>A0ABW7CG68</accession>
<keyword evidence="3" id="KW-1185">Reference proteome</keyword>
<evidence type="ECO:0000313" key="3">
    <source>
        <dbReference type="Proteomes" id="UP001604335"/>
    </source>
</evidence>
<feature type="region of interest" description="Disordered" evidence="1">
    <location>
        <begin position="221"/>
        <end position="275"/>
    </location>
</feature>
<protein>
    <submittedName>
        <fullName evidence="2">Uncharacterized protein</fullName>
    </submittedName>
</protein>
<dbReference type="RefSeq" id="WP_190528477.1">
    <property type="nucleotide sequence ID" value="NZ_JAZAQF010000086.1"/>
</dbReference>
<name>A0ABW7CG68_9CYAN</name>
<organism evidence="2 3">
    <name type="scientific">Limnothrix redekei LRLZ20PSL1</name>
    <dbReference type="NCBI Taxonomy" id="3112953"/>
    <lineage>
        <taxon>Bacteria</taxon>
        <taxon>Bacillati</taxon>
        <taxon>Cyanobacteriota</taxon>
        <taxon>Cyanophyceae</taxon>
        <taxon>Pseudanabaenales</taxon>
        <taxon>Pseudanabaenaceae</taxon>
        <taxon>Limnothrix</taxon>
    </lineage>
</organism>
<feature type="compositionally biased region" description="Low complexity" evidence="1">
    <location>
        <begin position="262"/>
        <end position="275"/>
    </location>
</feature>
<reference evidence="3" key="1">
    <citation type="journal article" date="2024" name="Algal Res.">
        <title>Biochemical, toxicological and genomic investigation of a high-biomass producing Limnothrix strain isolated from Italian shallow drinking water reservoir.</title>
        <authorList>
            <person name="Simonazzi M."/>
            <person name="Shishido T.K."/>
            <person name="Delbaje E."/>
            <person name="Wahlsten M."/>
            <person name="Fewer D.P."/>
            <person name="Sivonen K."/>
            <person name="Pezzolesi L."/>
            <person name="Pistocchi R."/>
        </authorList>
    </citation>
    <scope>NUCLEOTIDE SEQUENCE [LARGE SCALE GENOMIC DNA]</scope>
    <source>
        <strain evidence="3">LRLZ20PSL1</strain>
    </source>
</reference>